<evidence type="ECO:0000256" key="2">
    <source>
        <dbReference type="ARBA" id="ARBA00012360"/>
    </source>
</evidence>
<keyword evidence="5" id="KW-0560">Oxidoreductase</keyword>
<accession>A0A0D3I3I1</accession>
<feature type="region of interest" description="Disordered" evidence="8">
    <location>
        <begin position="106"/>
        <end position="126"/>
    </location>
</feature>
<organism evidence="9 10">
    <name type="scientific">Emiliania huxleyi (strain CCMP1516)</name>
    <dbReference type="NCBI Taxonomy" id="280463"/>
    <lineage>
        <taxon>Eukaryota</taxon>
        <taxon>Haptista</taxon>
        <taxon>Haptophyta</taxon>
        <taxon>Prymnesiophyceae</taxon>
        <taxon>Isochrysidales</taxon>
        <taxon>Noelaerhabdaceae</taxon>
        <taxon>Emiliania</taxon>
    </lineage>
</organism>
<keyword evidence="6" id="KW-0408">Iron</keyword>
<evidence type="ECO:0000256" key="7">
    <source>
        <dbReference type="ARBA" id="ARBA00048328"/>
    </source>
</evidence>
<dbReference type="RefSeq" id="XP_005758245.1">
    <property type="nucleotide sequence ID" value="XM_005758188.1"/>
</dbReference>
<dbReference type="STRING" id="2903.R1D4J1"/>
<dbReference type="EC" id="1.14.14.18" evidence="2"/>
<dbReference type="GO" id="GO:0042167">
    <property type="term" value="P:heme catabolic process"/>
    <property type="evidence" value="ECO:0007669"/>
    <property type="project" value="TreeGrafter"/>
</dbReference>
<dbReference type="Proteomes" id="UP000013827">
    <property type="component" value="Unassembled WGS sequence"/>
</dbReference>
<evidence type="ECO:0000313" key="9">
    <source>
        <dbReference type="EnsemblProtists" id="EOD05816"/>
    </source>
</evidence>
<dbReference type="PROSITE" id="PS00593">
    <property type="entry name" value="HEME_OXYGENASE"/>
    <property type="match status" value="1"/>
</dbReference>
<dbReference type="InterPro" id="IPR016053">
    <property type="entry name" value="Haem_Oase-like"/>
</dbReference>
<dbReference type="InterPro" id="IPR016084">
    <property type="entry name" value="Haem_Oase-like_multi-hlx"/>
</dbReference>
<dbReference type="PANTHER" id="PTHR10720">
    <property type="entry name" value="HEME OXYGENASE"/>
    <property type="match status" value="1"/>
</dbReference>
<dbReference type="PANTHER" id="PTHR10720:SF0">
    <property type="entry name" value="HEME OXYGENASE"/>
    <property type="match status" value="1"/>
</dbReference>
<dbReference type="PRINTS" id="PR00088">
    <property type="entry name" value="HAEMOXYGNASE"/>
</dbReference>
<dbReference type="AlphaFoldDB" id="A0A0D3I3I1"/>
<dbReference type="InterPro" id="IPR018207">
    <property type="entry name" value="Haem_oxygenase_CS"/>
</dbReference>
<dbReference type="eggNOG" id="KOG4480">
    <property type="taxonomic scope" value="Eukaryota"/>
</dbReference>
<comment type="similarity">
    <text evidence="1">Belongs to the heme oxygenase family.</text>
</comment>
<dbReference type="GeneID" id="17251958"/>
<sequence>MAAVSTRPADERELLSACPALAGTPLADLRSSDVKKKLLSMPVSHIFPGTRANEALTAAVAAGRARVSRASSEGSTSDADDAGLSAVIETLANLLSAPALKDERSSAAARAEVEGGSPPPRGLPRVLSSHSLSARLKSGTADAHKDAENVQYVRSLLRGKVSRQQYALLLRDLHHVYVALEAALDAAADRCEAVRAIHFPSQLGRREALALDLEAHAGGGWRETLGPPSPPCAEYVARITELGASTEASEAALLVAHAYTRYLGDLSGGQIIAKALRRHYGADAAMHFYRFDAIASPSAFKKVYRRALYELMTSSAAVYAEALVAEANAAFSFNARIFRHLDAVCGLAAPAPSPSAAAPEVATAAAAAPASAAAATTSGATPGECPFGFTARNAMEAPLPAGHPSVAAGGTAKRGGGGSVWCRCEDAAVLCAALLAAAAVACRGDPQVPYSWVVPAE</sequence>
<evidence type="ECO:0000256" key="8">
    <source>
        <dbReference type="SAM" id="MobiDB-lite"/>
    </source>
</evidence>
<evidence type="ECO:0000313" key="10">
    <source>
        <dbReference type="Proteomes" id="UP000013827"/>
    </source>
</evidence>
<dbReference type="EnsemblProtists" id="EOD05816">
    <property type="protein sequence ID" value="EOD05816"/>
    <property type="gene ID" value="EMIHUDRAFT_438923"/>
</dbReference>
<dbReference type="GO" id="GO:0006979">
    <property type="term" value="P:response to oxidative stress"/>
    <property type="evidence" value="ECO:0007669"/>
    <property type="project" value="TreeGrafter"/>
</dbReference>
<dbReference type="PaxDb" id="2903-EOD05816"/>
<evidence type="ECO:0000256" key="1">
    <source>
        <dbReference type="ARBA" id="ARBA00006134"/>
    </source>
</evidence>
<evidence type="ECO:0000256" key="5">
    <source>
        <dbReference type="ARBA" id="ARBA00023002"/>
    </source>
</evidence>
<dbReference type="InterPro" id="IPR002051">
    <property type="entry name" value="Haem_Oase"/>
</dbReference>
<protein>
    <recommendedName>
        <fullName evidence="2">heme oxygenase (biliverdin-producing)</fullName>
        <ecNumber evidence="2">1.14.14.18</ecNumber>
    </recommendedName>
</protein>
<reference evidence="10" key="1">
    <citation type="journal article" date="2013" name="Nature">
        <title>Pan genome of the phytoplankton Emiliania underpins its global distribution.</title>
        <authorList>
            <person name="Read B.A."/>
            <person name="Kegel J."/>
            <person name="Klute M.J."/>
            <person name="Kuo A."/>
            <person name="Lefebvre S.C."/>
            <person name="Maumus F."/>
            <person name="Mayer C."/>
            <person name="Miller J."/>
            <person name="Monier A."/>
            <person name="Salamov A."/>
            <person name="Young J."/>
            <person name="Aguilar M."/>
            <person name="Claverie J.M."/>
            <person name="Frickenhaus S."/>
            <person name="Gonzalez K."/>
            <person name="Herman E.K."/>
            <person name="Lin Y.C."/>
            <person name="Napier J."/>
            <person name="Ogata H."/>
            <person name="Sarno A.F."/>
            <person name="Shmutz J."/>
            <person name="Schroeder D."/>
            <person name="de Vargas C."/>
            <person name="Verret F."/>
            <person name="von Dassow P."/>
            <person name="Valentin K."/>
            <person name="Van de Peer Y."/>
            <person name="Wheeler G."/>
            <person name="Dacks J.B."/>
            <person name="Delwiche C.F."/>
            <person name="Dyhrman S.T."/>
            <person name="Glockner G."/>
            <person name="John U."/>
            <person name="Richards T."/>
            <person name="Worden A.Z."/>
            <person name="Zhang X."/>
            <person name="Grigoriev I.V."/>
            <person name="Allen A.E."/>
            <person name="Bidle K."/>
            <person name="Borodovsky M."/>
            <person name="Bowler C."/>
            <person name="Brownlee C."/>
            <person name="Cock J.M."/>
            <person name="Elias M."/>
            <person name="Gladyshev V.N."/>
            <person name="Groth M."/>
            <person name="Guda C."/>
            <person name="Hadaegh A."/>
            <person name="Iglesias-Rodriguez M.D."/>
            <person name="Jenkins J."/>
            <person name="Jones B.M."/>
            <person name="Lawson T."/>
            <person name="Leese F."/>
            <person name="Lindquist E."/>
            <person name="Lobanov A."/>
            <person name="Lomsadze A."/>
            <person name="Malik S.B."/>
            <person name="Marsh M.E."/>
            <person name="Mackinder L."/>
            <person name="Mock T."/>
            <person name="Mueller-Roeber B."/>
            <person name="Pagarete A."/>
            <person name="Parker M."/>
            <person name="Probert I."/>
            <person name="Quesneville H."/>
            <person name="Raines C."/>
            <person name="Rensing S.A."/>
            <person name="Riano-Pachon D.M."/>
            <person name="Richier S."/>
            <person name="Rokitta S."/>
            <person name="Shiraiwa Y."/>
            <person name="Soanes D.M."/>
            <person name="van der Giezen M."/>
            <person name="Wahlund T.M."/>
            <person name="Williams B."/>
            <person name="Wilson W."/>
            <person name="Wolfe G."/>
            <person name="Wurch L.L."/>
        </authorList>
    </citation>
    <scope>NUCLEOTIDE SEQUENCE</scope>
</reference>
<comment type="catalytic activity">
    <reaction evidence="7">
        <text>heme b + 3 reduced [NADPH--hemoprotein reductase] + 3 O2 = biliverdin IXalpha + CO + Fe(2+) + 3 oxidized [NADPH--hemoprotein reductase] + 3 H2O + H(+)</text>
        <dbReference type="Rhea" id="RHEA:21764"/>
        <dbReference type="Rhea" id="RHEA-COMP:11964"/>
        <dbReference type="Rhea" id="RHEA-COMP:11965"/>
        <dbReference type="ChEBI" id="CHEBI:15377"/>
        <dbReference type="ChEBI" id="CHEBI:15378"/>
        <dbReference type="ChEBI" id="CHEBI:15379"/>
        <dbReference type="ChEBI" id="CHEBI:17245"/>
        <dbReference type="ChEBI" id="CHEBI:29033"/>
        <dbReference type="ChEBI" id="CHEBI:57618"/>
        <dbReference type="ChEBI" id="CHEBI:57991"/>
        <dbReference type="ChEBI" id="CHEBI:58210"/>
        <dbReference type="ChEBI" id="CHEBI:60344"/>
        <dbReference type="EC" id="1.14.14.18"/>
    </reaction>
</comment>
<dbReference type="HOGENOM" id="CLU_599126_0_0_1"/>
<dbReference type="GO" id="GO:0004392">
    <property type="term" value="F:heme oxygenase (decyclizing) activity"/>
    <property type="evidence" value="ECO:0007669"/>
    <property type="project" value="UniProtKB-EC"/>
</dbReference>
<dbReference type="KEGG" id="ehx:EMIHUDRAFT_438923"/>
<reference evidence="9" key="2">
    <citation type="submission" date="2024-10" db="UniProtKB">
        <authorList>
            <consortium name="EnsemblProtists"/>
        </authorList>
    </citation>
    <scope>IDENTIFICATION</scope>
</reference>
<dbReference type="OMA" id="FNARIFR"/>
<keyword evidence="3" id="KW-0349">Heme</keyword>
<dbReference type="GO" id="GO:0006788">
    <property type="term" value="P:heme oxidation"/>
    <property type="evidence" value="ECO:0007669"/>
    <property type="project" value="InterPro"/>
</dbReference>
<evidence type="ECO:0000256" key="3">
    <source>
        <dbReference type="ARBA" id="ARBA00022617"/>
    </source>
</evidence>
<dbReference type="GO" id="GO:0046872">
    <property type="term" value="F:metal ion binding"/>
    <property type="evidence" value="ECO:0007669"/>
    <property type="project" value="UniProtKB-KW"/>
</dbReference>
<evidence type="ECO:0000256" key="6">
    <source>
        <dbReference type="ARBA" id="ARBA00023004"/>
    </source>
</evidence>
<evidence type="ECO:0000256" key="4">
    <source>
        <dbReference type="ARBA" id="ARBA00022723"/>
    </source>
</evidence>
<dbReference type="SUPFAM" id="SSF48613">
    <property type="entry name" value="Heme oxygenase-like"/>
    <property type="match status" value="1"/>
</dbReference>
<name>A0A0D3I3I1_EMIH1</name>
<keyword evidence="10" id="KW-1185">Reference proteome</keyword>
<dbReference type="Gene3D" id="1.20.910.10">
    <property type="entry name" value="Heme oxygenase-like"/>
    <property type="match status" value="1"/>
</dbReference>
<dbReference type="GO" id="GO:0020037">
    <property type="term" value="F:heme binding"/>
    <property type="evidence" value="ECO:0007669"/>
    <property type="project" value="TreeGrafter"/>
</dbReference>
<keyword evidence="4" id="KW-0479">Metal-binding</keyword>
<proteinExistence type="inferred from homology"/>
<dbReference type="Pfam" id="PF01126">
    <property type="entry name" value="Heme_oxygenase"/>
    <property type="match status" value="1"/>
</dbReference>
<dbReference type="CDD" id="cd19165">
    <property type="entry name" value="HemeO"/>
    <property type="match status" value="1"/>
</dbReference>